<evidence type="ECO:0000256" key="1">
    <source>
        <dbReference type="SAM" id="SignalP"/>
    </source>
</evidence>
<keyword evidence="3" id="KW-1185">Reference proteome</keyword>
<evidence type="ECO:0000313" key="2">
    <source>
        <dbReference type="EMBL" id="KAL1267413.1"/>
    </source>
</evidence>
<sequence>MTLLVLVTSTVLLLSPRCRFILSASIYNDSYRSHSAENKTRDYVGDTLLSPSITLPPTREMYQIGKIVSKLTAYQLSEHRESENERVGERVSLHGSPSCCDCAVHDGAEYADILRLRDRLSPWSSWYGCRCGEGISRHIPADSLAREDGSGGLAPCWERRDRVSHISAPTSVPPRLCGSHVSAVLSVSLEPLYYITDSLCRTFSPLEL</sequence>
<organism evidence="2 3">
    <name type="scientific">Cirrhinus molitorella</name>
    <name type="common">mud carp</name>
    <dbReference type="NCBI Taxonomy" id="172907"/>
    <lineage>
        <taxon>Eukaryota</taxon>
        <taxon>Metazoa</taxon>
        <taxon>Chordata</taxon>
        <taxon>Craniata</taxon>
        <taxon>Vertebrata</taxon>
        <taxon>Euteleostomi</taxon>
        <taxon>Actinopterygii</taxon>
        <taxon>Neopterygii</taxon>
        <taxon>Teleostei</taxon>
        <taxon>Ostariophysi</taxon>
        <taxon>Cypriniformes</taxon>
        <taxon>Cyprinidae</taxon>
        <taxon>Labeoninae</taxon>
        <taxon>Labeonini</taxon>
        <taxon>Cirrhinus</taxon>
    </lineage>
</organism>
<feature type="signal peptide" evidence="1">
    <location>
        <begin position="1"/>
        <end position="23"/>
    </location>
</feature>
<protein>
    <submittedName>
        <fullName evidence="2">Uncharacterized protein</fullName>
    </submittedName>
</protein>
<accession>A0ABR3MS14</accession>
<dbReference type="EMBL" id="JAYMGO010000009">
    <property type="protein sequence ID" value="KAL1267413.1"/>
    <property type="molecule type" value="Genomic_DNA"/>
</dbReference>
<dbReference type="Proteomes" id="UP001558613">
    <property type="component" value="Unassembled WGS sequence"/>
</dbReference>
<evidence type="ECO:0000313" key="3">
    <source>
        <dbReference type="Proteomes" id="UP001558613"/>
    </source>
</evidence>
<feature type="chain" id="PRO_5045949193" evidence="1">
    <location>
        <begin position="24"/>
        <end position="208"/>
    </location>
</feature>
<keyword evidence="1" id="KW-0732">Signal</keyword>
<name>A0ABR3MS14_9TELE</name>
<gene>
    <name evidence="2" type="ORF">QQF64_032776</name>
</gene>
<reference evidence="2 3" key="1">
    <citation type="submission" date="2023-09" db="EMBL/GenBank/DDBJ databases">
        <authorList>
            <person name="Wang M."/>
        </authorList>
    </citation>
    <scope>NUCLEOTIDE SEQUENCE [LARGE SCALE GENOMIC DNA]</scope>
    <source>
        <strain evidence="2">GT-2023</strain>
        <tissue evidence="2">Liver</tissue>
    </source>
</reference>
<proteinExistence type="predicted"/>
<comment type="caution">
    <text evidence="2">The sequence shown here is derived from an EMBL/GenBank/DDBJ whole genome shotgun (WGS) entry which is preliminary data.</text>
</comment>